<feature type="domain" description="Spi protease inhibitor" evidence="7">
    <location>
        <begin position="42"/>
        <end position="129"/>
    </location>
</feature>
<dbReference type="EMBL" id="PCPH01000001">
    <property type="protein sequence ID" value="PRB91935.1"/>
    <property type="molecule type" value="Genomic_DNA"/>
</dbReference>
<keyword evidence="10" id="KW-1185">Reference proteome</keyword>
<dbReference type="Pfam" id="PF01640">
    <property type="entry name" value="Peptidase_C10"/>
    <property type="match status" value="2"/>
</dbReference>
<gene>
    <name evidence="8" type="ORF">CQ022_08015</name>
    <name evidence="9" type="ORF">CQ033_01685</name>
</gene>
<keyword evidence="3 6" id="KW-0732">Signal</keyword>
<dbReference type="OrthoDB" id="2235251at2"/>
<dbReference type="Proteomes" id="UP000238534">
    <property type="component" value="Unassembled WGS sequence"/>
</dbReference>
<evidence type="ECO:0000259" key="7">
    <source>
        <dbReference type="Pfam" id="PF13734"/>
    </source>
</evidence>
<keyword evidence="4" id="KW-0378">Hydrolase</keyword>
<dbReference type="Gene3D" id="3.90.70.50">
    <property type="entry name" value="Peptidase C10, streptopain"/>
    <property type="match status" value="2"/>
</dbReference>
<keyword evidence="5" id="KW-0788">Thiol protease</keyword>
<sequence length="451" mass="50877">MRKFIFTWRHICLLMFFLFLSSCQNNLDDPHEDKPNRTASMKISVDDAKKAAINFLNQKTSDSSSKGLPMFTESNIDNVQTIENDNEIPIMYAINLKENQGFVIMSASRVERPILAYNNEGHFDFENIEEFGGVADWAVTRYLTINALIEKGEAPNEQITQQWAAVNPSIDLGFVDHNGNPIPWTPPSITDQWDETKSWGPYLTTKWTQRLTATPGSSLIGYNNFVRFNNCTSGIAPSGCVATAMGQIMRYHKWPNIYNIANMPASINSGNYTSADAVNISYLMQNIGSKVAMTYSCSGSGAHSDNARNAFVSQYQYYTTPLAALNFNPLMNNLKIAKPVYLDGYRTREIKTKPKKVGIFGWTIGHTTYSYSNGHAWVADGFESIKRTTVYSNGYSNSAVIAEHIHMNWGWGGSYNGWYDYQSWDDANTGQNFPVVDYIYNQHMIYNITPN</sequence>
<evidence type="ECO:0000256" key="2">
    <source>
        <dbReference type="ARBA" id="ARBA00022670"/>
    </source>
</evidence>
<dbReference type="SUPFAM" id="SSF54001">
    <property type="entry name" value="Cysteine proteinases"/>
    <property type="match status" value="1"/>
</dbReference>
<dbReference type="RefSeq" id="WP_105680914.1">
    <property type="nucleotide sequence ID" value="NZ_JBBGZD010000001.1"/>
</dbReference>
<evidence type="ECO:0000256" key="3">
    <source>
        <dbReference type="ARBA" id="ARBA00022729"/>
    </source>
</evidence>
<comment type="similarity">
    <text evidence="1">Belongs to the peptidase C10 family.</text>
</comment>
<evidence type="ECO:0000256" key="6">
    <source>
        <dbReference type="SAM" id="SignalP"/>
    </source>
</evidence>
<dbReference type="GO" id="GO:0008234">
    <property type="term" value="F:cysteine-type peptidase activity"/>
    <property type="evidence" value="ECO:0007669"/>
    <property type="project" value="UniProtKB-KW"/>
</dbReference>
<evidence type="ECO:0000313" key="8">
    <source>
        <dbReference type="EMBL" id="PRB86182.1"/>
    </source>
</evidence>
<dbReference type="InterPro" id="IPR025896">
    <property type="entry name" value="Spi_Prtas-inh"/>
</dbReference>
<keyword evidence="2" id="KW-0645">Protease</keyword>
<feature type="signal peptide" evidence="6">
    <location>
        <begin position="1"/>
        <end position="27"/>
    </location>
</feature>
<evidence type="ECO:0000256" key="5">
    <source>
        <dbReference type="ARBA" id="ARBA00022807"/>
    </source>
</evidence>
<feature type="chain" id="PRO_5015691867" description="Spi protease inhibitor domain-containing protein" evidence="6">
    <location>
        <begin position="28"/>
        <end position="451"/>
    </location>
</feature>
<organism evidence="8 11">
    <name type="scientific">Chryseobacterium culicis</name>
    <dbReference type="NCBI Taxonomy" id="680127"/>
    <lineage>
        <taxon>Bacteria</taxon>
        <taxon>Pseudomonadati</taxon>
        <taxon>Bacteroidota</taxon>
        <taxon>Flavobacteriia</taxon>
        <taxon>Flavobacteriales</taxon>
        <taxon>Weeksellaceae</taxon>
        <taxon>Chryseobacterium group</taxon>
        <taxon>Chryseobacterium</taxon>
    </lineage>
</organism>
<evidence type="ECO:0000256" key="1">
    <source>
        <dbReference type="ARBA" id="ARBA00009693"/>
    </source>
</evidence>
<accession>A0A2S9D088</accession>
<dbReference type="InterPro" id="IPR044934">
    <property type="entry name" value="Streptopain_sf"/>
</dbReference>
<dbReference type="PROSITE" id="PS51257">
    <property type="entry name" value="PROKAR_LIPOPROTEIN"/>
    <property type="match status" value="1"/>
</dbReference>
<evidence type="ECO:0000313" key="10">
    <source>
        <dbReference type="Proteomes" id="UP000238325"/>
    </source>
</evidence>
<dbReference type="PRINTS" id="PR00797">
    <property type="entry name" value="STREPTOPAIN"/>
</dbReference>
<protein>
    <recommendedName>
        <fullName evidence="7">Spi protease inhibitor domain-containing protein</fullName>
    </recommendedName>
</protein>
<proteinExistence type="inferred from homology"/>
<dbReference type="Pfam" id="PF13734">
    <property type="entry name" value="Inhibitor_I69"/>
    <property type="match status" value="1"/>
</dbReference>
<reference evidence="10 11" key="1">
    <citation type="submission" date="2017-09" db="EMBL/GenBank/DDBJ databases">
        <title>Genomic, metabolic, and phenotypic characteristics of bacterial isolates from the natural microbiome of the model nematode Caenorhabditis elegans.</title>
        <authorList>
            <person name="Zimmermann J."/>
            <person name="Obeng N."/>
            <person name="Yang W."/>
            <person name="Obeng O."/>
            <person name="Kissoyan K."/>
            <person name="Pees B."/>
            <person name="Dirksen P."/>
            <person name="Hoppner M."/>
            <person name="Franke A."/>
            <person name="Rosenstiel P."/>
            <person name="Leippe M."/>
            <person name="Dierking K."/>
            <person name="Kaleta C."/>
            <person name="Schulenburg H."/>
        </authorList>
    </citation>
    <scope>NUCLEOTIDE SEQUENCE [LARGE SCALE GENOMIC DNA]</scope>
    <source>
        <strain evidence="8 11">MYb25</strain>
        <strain evidence="9 10">MYb44</strain>
    </source>
</reference>
<comment type="caution">
    <text evidence="8">The sequence shown here is derived from an EMBL/GenBank/DDBJ whole genome shotgun (WGS) entry which is preliminary data.</text>
</comment>
<dbReference type="EMBL" id="PCPP01000001">
    <property type="protein sequence ID" value="PRB86182.1"/>
    <property type="molecule type" value="Genomic_DNA"/>
</dbReference>
<evidence type="ECO:0000313" key="11">
    <source>
        <dbReference type="Proteomes" id="UP000238534"/>
    </source>
</evidence>
<dbReference type="AlphaFoldDB" id="A0A2S9D088"/>
<dbReference type="InterPro" id="IPR000200">
    <property type="entry name" value="Peptidase_C10"/>
</dbReference>
<dbReference type="Proteomes" id="UP000238325">
    <property type="component" value="Unassembled WGS sequence"/>
</dbReference>
<dbReference type="InterPro" id="IPR038765">
    <property type="entry name" value="Papain-like_cys_pep_sf"/>
</dbReference>
<name>A0A2S9D088_CHRCI</name>
<evidence type="ECO:0000313" key="9">
    <source>
        <dbReference type="EMBL" id="PRB91935.1"/>
    </source>
</evidence>
<dbReference type="GO" id="GO:0006508">
    <property type="term" value="P:proteolysis"/>
    <property type="evidence" value="ECO:0007669"/>
    <property type="project" value="UniProtKB-KW"/>
</dbReference>
<evidence type="ECO:0000256" key="4">
    <source>
        <dbReference type="ARBA" id="ARBA00022801"/>
    </source>
</evidence>